<name>A0A3Q8S320_9FIRM</name>
<keyword evidence="1" id="KW-0472">Membrane</keyword>
<dbReference type="KEGG" id="eri:EEI45_07055"/>
<dbReference type="RefSeq" id="WP_003773197.1">
    <property type="nucleotide sequence ID" value="NZ_CP034234.1"/>
</dbReference>
<evidence type="ECO:0000313" key="2">
    <source>
        <dbReference type="EMBL" id="AZK44516.1"/>
    </source>
</evidence>
<evidence type="ECO:0000313" key="3">
    <source>
        <dbReference type="Proteomes" id="UP000278804"/>
    </source>
</evidence>
<protein>
    <submittedName>
        <fullName evidence="2">Mechanosensitive ion channel protein MscL</fullName>
    </submittedName>
</protein>
<dbReference type="EMBL" id="CP034234">
    <property type="protein sequence ID" value="AZK44516.1"/>
    <property type="molecule type" value="Genomic_DNA"/>
</dbReference>
<proteinExistence type="predicted"/>
<dbReference type="Proteomes" id="UP000278804">
    <property type="component" value="Chromosome"/>
</dbReference>
<keyword evidence="1" id="KW-0812">Transmembrane</keyword>
<keyword evidence="1" id="KW-1133">Transmembrane helix</keyword>
<gene>
    <name evidence="2" type="ORF">EEI45_07055</name>
</gene>
<dbReference type="AlphaFoldDB" id="A0A3Q8S320"/>
<sequence>MIEDLNGFLSLGSLLIIVVGAIVGYFKLNKRFKKDEEIDEYYRDLL</sequence>
<organism evidence="2 3">
    <name type="scientific">Erysipelothrix piscisicarius</name>
    <dbReference type="NCBI Taxonomy" id="2485784"/>
    <lineage>
        <taxon>Bacteria</taxon>
        <taxon>Bacillati</taxon>
        <taxon>Bacillota</taxon>
        <taxon>Erysipelotrichia</taxon>
        <taxon>Erysipelotrichales</taxon>
        <taxon>Erysipelotrichaceae</taxon>
        <taxon>Erysipelothrix</taxon>
    </lineage>
</organism>
<feature type="transmembrane region" description="Helical" evidence="1">
    <location>
        <begin position="6"/>
        <end position="26"/>
    </location>
</feature>
<keyword evidence="3" id="KW-1185">Reference proteome</keyword>
<reference evidence="2 3" key="1">
    <citation type="journal article" date="2020" name="Int. J. Syst. Evol. Microbiol.">
        <title>Description of Erysipelothrix piscisicarius sp. nov., an emergent fish pathogen, and assessment of virulence using a tiger barb (Puntigrus tetrazona) infection model.</title>
        <authorList>
            <person name="Pomaranski E.K."/>
            <person name="Griffin M.J."/>
            <person name="Camus A.C."/>
            <person name="Armwood A.R."/>
            <person name="Shelley J."/>
            <person name="Waldbieser G.C."/>
            <person name="LaFrentz B.R."/>
            <person name="Garcia J.C."/>
            <person name="Yanong R."/>
            <person name="Soto E."/>
        </authorList>
    </citation>
    <scope>NUCLEOTIDE SEQUENCE [LARGE SCALE GENOMIC DNA]</scope>
    <source>
        <strain evidence="2 3">15TAL0474</strain>
    </source>
</reference>
<accession>A0A3Q8S320</accession>
<evidence type="ECO:0000256" key="1">
    <source>
        <dbReference type="SAM" id="Phobius"/>
    </source>
</evidence>
<dbReference type="GeneID" id="41396105"/>